<evidence type="ECO:0000259" key="1">
    <source>
        <dbReference type="Pfam" id="PF08241"/>
    </source>
</evidence>
<dbReference type="SUPFAM" id="SSF53335">
    <property type="entry name" value="S-adenosyl-L-methionine-dependent methyltransferases"/>
    <property type="match status" value="1"/>
</dbReference>
<dbReference type="InterPro" id="IPR013216">
    <property type="entry name" value="Methyltransf_11"/>
</dbReference>
<dbReference type="CDD" id="cd02440">
    <property type="entry name" value="AdoMet_MTases"/>
    <property type="match status" value="1"/>
</dbReference>
<dbReference type="GO" id="GO:0008757">
    <property type="term" value="F:S-adenosylmethionine-dependent methyltransferase activity"/>
    <property type="evidence" value="ECO:0007669"/>
    <property type="project" value="InterPro"/>
</dbReference>
<dbReference type="EMBL" id="CADCVT010000327">
    <property type="protein sequence ID" value="CAA9521977.1"/>
    <property type="molecule type" value="Genomic_DNA"/>
</dbReference>
<dbReference type="AlphaFoldDB" id="A0A6J4TGG2"/>
<dbReference type="Pfam" id="PF08241">
    <property type="entry name" value="Methyltransf_11"/>
    <property type="match status" value="1"/>
</dbReference>
<organism evidence="2">
    <name type="scientific">uncultured Solirubrobacteraceae bacterium</name>
    <dbReference type="NCBI Taxonomy" id="1162706"/>
    <lineage>
        <taxon>Bacteria</taxon>
        <taxon>Bacillati</taxon>
        <taxon>Actinomycetota</taxon>
        <taxon>Thermoleophilia</taxon>
        <taxon>Solirubrobacterales</taxon>
        <taxon>Solirubrobacteraceae</taxon>
        <taxon>environmental samples</taxon>
    </lineage>
</organism>
<accession>A0A6J4TGG2</accession>
<proteinExistence type="predicted"/>
<dbReference type="InterPro" id="IPR050508">
    <property type="entry name" value="Methyltransf_Superfamily"/>
</dbReference>
<dbReference type="InterPro" id="IPR029063">
    <property type="entry name" value="SAM-dependent_MTases_sf"/>
</dbReference>
<dbReference type="PANTHER" id="PTHR42912">
    <property type="entry name" value="METHYLTRANSFERASE"/>
    <property type="match status" value="1"/>
</dbReference>
<evidence type="ECO:0000313" key="2">
    <source>
        <dbReference type="EMBL" id="CAA9521977.1"/>
    </source>
</evidence>
<name>A0A6J4TGG2_9ACTN</name>
<sequence>MLSRHPYEPFPNVESRNVLQECVEVPAVVRSLKLPVGARVLEVGCGRGIALPPLSQLCRPSRLVGLDIDEELLAAARSRADERGIDVELVRGDVRALPFADRSFDVVVDFGTCYHVGHAERALSEIARVLDHGGRFVHETPLSQRLAHPVRSRGRLPWRSEPRLCRDRTAVLWSSRRAL</sequence>
<feature type="domain" description="Methyltransferase type 11" evidence="1">
    <location>
        <begin position="41"/>
        <end position="137"/>
    </location>
</feature>
<dbReference type="Gene3D" id="3.40.50.150">
    <property type="entry name" value="Vaccinia Virus protein VP39"/>
    <property type="match status" value="1"/>
</dbReference>
<gene>
    <name evidence="2" type="ORF">AVDCRST_MAG85-2951</name>
</gene>
<reference evidence="2" key="1">
    <citation type="submission" date="2020-02" db="EMBL/GenBank/DDBJ databases">
        <authorList>
            <person name="Meier V. D."/>
        </authorList>
    </citation>
    <scope>NUCLEOTIDE SEQUENCE</scope>
    <source>
        <strain evidence="2">AVDCRST_MAG85</strain>
    </source>
</reference>
<protein>
    <recommendedName>
        <fullName evidence="1">Methyltransferase type 11 domain-containing protein</fullName>
    </recommendedName>
</protein>